<reference evidence="1 2" key="1">
    <citation type="journal article" date="2012" name="J. Bacteriol.">
        <title>Complete genome sequences of Methylophaga sp. strain JAM1 and Methylophaga sp. strain JAM7.</title>
        <authorList>
            <person name="Villeneuve C."/>
            <person name="Martineau C."/>
            <person name="Mauffrey F."/>
            <person name="Villemur R."/>
        </authorList>
    </citation>
    <scope>NUCLEOTIDE SEQUENCE [LARGE SCALE GENOMIC DNA]</scope>
    <source>
        <strain evidence="1 2">JAM1</strain>
    </source>
</reference>
<dbReference type="Proteomes" id="UP000009144">
    <property type="component" value="Chromosome"/>
</dbReference>
<dbReference type="EMBL" id="CP003390">
    <property type="protein sequence ID" value="AFI83041.1"/>
    <property type="molecule type" value="Genomic_DNA"/>
</dbReference>
<sequence length="56" mass="6152">MKPNVNNQDVLDIVAAFPQGVGIDTISADLPQIQWHCIYAQRYSAGSRGLFSFVAQ</sequence>
<dbReference type="PATRIC" id="fig|754476.3.peg.181"/>
<evidence type="ECO:0000313" key="2">
    <source>
        <dbReference type="Proteomes" id="UP000009144"/>
    </source>
</evidence>
<gene>
    <name evidence="1" type="ordered locus">Q7A_182</name>
</gene>
<evidence type="ECO:0000313" key="1">
    <source>
        <dbReference type="EMBL" id="AFI83041.1"/>
    </source>
</evidence>
<name>I1XF72_METNJ</name>
<dbReference type="RefSeq" id="WP_014705417.1">
    <property type="nucleotide sequence ID" value="NC_017857.3"/>
</dbReference>
<dbReference type="KEGG" id="mej:Q7A_182"/>
<dbReference type="AlphaFoldDB" id="I1XF72"/>
<dbReference type="STRING" id="754476.Q7A_182"/>
<proteinExistence type="predicted"/>
<accession>I1XF72</accession>
<reference evidence="1 2" key="2">
    <citation type="journal article" date="2013" name="Int. J. Syst. Evol. Microbiol.">
        <title>Methylophaga nitratireducenticrescens sp. nov. and Methylophaga frappieri sp. nov., isolated from the biofilm of the methanol-fed denitrification system treating the seawater at the Montreal Biodome.</title>
        <authorList>
            <person name="Villeneuve C."/>
            <person name="Martineau C."/>
            <person name="Mauffrey F."/>
            <person name="Villemur R."/>
        </authorList>
    </citation>
    <scope>NUCLEOTIDE SEQUENCE [LARGE SCALE GENOMIC DNA]</scope>
    <source>
        <strain evidence="1 2">JAM1</strain>
    </source>
</reference>
<protein>
    <submittedName>
        <fullName evidence="1">Uncharacterized protein</fullName>
    </submittedName>
</protein>
<dbReference type="HOGENOM" id="CLU_3009123_0_0_6"/>
<organism evidence="1 2">
    <name type="scientific">Methylophaga nitratireducenticrescens</name>
    <dbReference type="NCBI Taxonomy" id="754476"/>
    <lineage>
        <taxon>Bacteria</taxon>
        <taxon>Pseudomonadati</taxon>
        <taxon>Pseudomonadota</taxon>
        <taxon>Gammaproteobacteria</taxon>
        <taxon>Thiotrichales</taxon>
        <taxon>Piscirickettsiaceae</taxon>
        <taxon>Methylophaga</taxon>
    </lineage>
</organism>
<keyword evidence="2" id="KW-1185">Reference proteome</keyword>